<reference evidence="1 2" key="1">
    <citation type="submission" date="2016-10" db="EMBL/GenBank/DDBJ databases">
        <authorList>
            <person name="de Groot N.N."/>
        </authorList>
    </citation>
    <scope>NUCLEOTIDE SEQUENCE [LARGE SCALE GENOMIC DNA]</scope>
    <source>
        <strain evidence="1 2">DSM 43067</strain>
    </source>
</reference>
<gene>
    <name evidence="1" type="ORF">SAMN04489713_103497</name>
</gene>
<dbReference type="eggNOG" id="ENOG5030J0W">
    <property type="taxonomic scope" value="Bacteria"/>
</dbReference>
<protein>
    <submittedName>
        <fullName evidence="1">Uncharacterized protein</fullName>
    </submittedName>
</protein>
<dbReference type="EMBL" id="FOVH01000003">
    <property type="protein sequence ID" value="SFN94031.1"/>
    <property type="molecule type" value="Genomic_DNA"/>
</dbReference>
<sequence length="180" mass="20302">MRCNFDYMTTSEAAERLRGWFAGRLPEDWFEDAPEIVLDREEVSVIGRLPVPAAAEGVSDAERAGVIAGHVQRFRDETRDRRIGIAREAEQRFGHKVSWGVECGGEREMFTTLSVPVMTRLRQPERRVLDTLVEAGVARSRSDALAWCVRLVGKNTDEWLAELRSALRHVERARAAGPQA</sequence>
<name>A0A1I5D598_9ACTN</name>
<organism evidence="1 2">
    <name type="scientific">Actinomadura madurae</name>
    <dbReference type="NCBI Taxonomy" id="1993"/>
    <lineage>
        <taxon>Bacteria</taxon>
        <taxon>Bacillati</taxon>
        <taxon>Actinomycetota</taxon>
        <taxon>Actinomycetes</taxon>
        <taxon>Streptosporangiales</taxon>
        <taxon>Thermomonosporaceae</taxon>
        <taxon>Actinomadura</taxon>
    </lineage>
</organism>
<accession>A0A1I5D598</accession>
<keyword evidence="2" id="KW-1185">Reference proteome</keyword>
<dbReference type="Proteomes" id="UP000183413">
    <property type="component" value="Unassembled WGS sequence"/>
</dbReference>
<evidence type="ECO:0000313" key="2">
    <source>
        <dbReference type="Proteomes" id="UP000183413"/>
    </source>
</evidence>
<dbReference type="AlphaFoldDB" id="A0A1I5D598"/>
<dbReference type="STRING" id="1993.SAMN04489713_103497"/>
<proteinExistence type="predicted"/>
<evidence type="ECO:0000313" key="1">
    <source>
        <dbReference type="EMBL" id="SFN94031.1"/>
    </source>
</evidence>
<dbReference type="InParanoid" id="A0A1I5D598"/>